<dbReference type="CDD" id="cd12797">
    <property type="entry name" value="M23_peptidase"/>
    <property type="match status" value="1"/>
</dbReference>
<dbReference type="AlphaFoldDB" id="A0A5C6RYQ0"/>
<comment type="caution">
    <text evidence="3">The sequence shown here is derived from an EMBL/GenBank/DDBJ whole genome shotgun (WGS) entry which is preliminary data.</text>
</comment>
<evidence type="ECO:0000313" key="4">
    <source>
        <dbReference type="Proteomes" id="UP000321721"/>
    </source>
</evidence>
<dbReference type="PANTHER" id="PTHR21666:SF270">
    <property type="entry name" value="MUREIN HYDROLASE ACTIVATOR ENVC"/>
    <property type="match status" value="1"/>
</dbReference>
<keyword evidence="1" id="KW-0732">Signal</keyword>
<dbReference type="PANTHER" id="PTHR21666">
    <property type="entry name" value="PEPTIDASE-RELATED"/>
    <property type="match status" value="1"/>
</dbReference>
<dbReference type="InterPro" id="IPR050570">
    <property type="entry name" value="Cell_wall_metabolism_enzyme"/>
</dbReference>
<organism evidence="3 4">
    <name type="scientific">Vicingus serpentipes</name>
    <dbReference type="NCBI Taxonomy" id="1926625"/>
    <lineage>
        <taxon>Bacteria</taxon>
        <taxon>Pseudomonadati</taxon>
        <taxon>Bacteroidota</taxon>
        <taxon>Flavobacteriia</taxon>
        <taxon>Flavobacteriales</taxon>
        <taxon>Vicingaceae</taxon>
        <taxon>Vicingus</taxon>
    </lineage>
</organism>
<dbReference type="CDD" id="cd00118">
    <property type="entry name" value="LysM"/>
    <property type="match status" value="1"/>
</dbReference>
<feature type="chain" id="PRO_5022904052" evidence="1">
    <location>
        <begin position="23"/>
        <end position="340"/>
    </location>
</feature>
<keyword evidence="4" id="KW-1185">Reference proteome</keyword>
<dbReference type="EMBL" id="VOOS01000001">
    <property type="protein sequence ID" value="TXB67187.1"/>
    <property type="molecule type" value="Genomic_DNA"/>
</dbReference>
<dbReference type="InterPro" id="IPR018392">
    <property type="entry name" value="LysM"/>
</dbReference>
<gene>
    <name evidence="3" type="ORF">FRY74_03100</name>
</gene>
<dbReference type="RefSeq" id="WP_147098499.1">
    <property type="nucleotide sequence ID" value="NZ_VOOS01000001.1"/>
</dbReference>
<reference evidence="3 4" key="1">
    <citation type="submission" date="2019-08" db="EMBL/GenBank/DDBJ databases">
        <title>Genome of Vicingus serpentipes NCIMB 15042.</title>
        <authorList>
            <person name="Bowman J.P."/>
        </authorList>
    </citation>
    <scope>NUCLEOTIDE SEQUENCE [LARGE SCALE GENOMIC DNA]</scope>
    <source>
        <strain evidence="3 4">NCIMB 15042</strain>
    </source>
</reference>
<dbReference type="Gene3D" id="3.10.350.10">
    <property type="entry name" value="LysM domain"/>
    <property type="match status" value="1"/>
</dbReference>
<dbReference type="InterPro" id="IPR016047">
    <property type="entry name" value="M23ase_b-sheet_dom"/>
</dbReference>
<dbReference type="SMART" id="SM00257">
    <property type="entry name" value="LysM"/>
    <property type="match status" value="1"/>
</dbReference>
<accession>A0A5C6RYQ0</accession>
<dbReference type="PROSITE" id="PS51782">
    <property type="entry name" value="LYSM"/>
    <property type="match status" value="1"/>
</dbReference>
<dbReference type="Proteomes" id="UP000321721">
    <property type="component" value="Unassembled WGS sequence"/>
</dbReference>
<dbReference type="SUPFAM" id="SSF54106">
    <property type="entry name" value="LysM domain"/>
    <property type="match status" value="1"/>
</dbReference>
<sequence length="340" mass="38524">MKLLFKISLFFLLSFFSFQTSLCHNNSDETKHKKDTVSALVINPKNPLYANLSNLSGNEIINLIDSLLDEKNLPQNLIKEINDYAESRLLEHDFYVSLTNYYEDSPIPSNSMYGKWDTKNILPYDESITKNDSSLTLTLVDTSNFCNFVAPIQDPVVTSNFGWRDGRNHNGIDLDLQVWDPVAASFDGMVRIALHHPNYGRVVVIRHYNGLETLYAHLHRLKVKTGDIVEAGQIIGLGGSSGRSTGSHLHFEVRFKGKPLNPKHLISFKKNTLISDSLELTKRKYSYTALPLGIEYHTIARGDFMYKIASRYGISVDELCSLNGINRNKVLIVGRKLRIK</sequence>
<dbReference type="Pfam" id="PF01551">
    <property type="entry name" value="Peptidase_M23"/>
    <property type="match status" value="1"/>
</dbReference>
<dbReference type="SUPFAM" id="SSF51261">
    <property type="entry name" value="Duplicated hybrid motif"/>
    <property type="match status" value="1"/>
</dbReference>
<evidence type="ECO:0000313" key="3">
    <source>
        <dbReference type="EMBL" id="TXB67187.1"/>
    </source>
</evidence>
<evidence type="ECO:0000256" key="1">
    <source>
        <dbReference type="SAM" id="SignalP"/>
    </source>
</evidence>
<feature type="domain" description="LysM" evidence="2">
    <location>
        <begin position="295"/>
        <end position="339"/>
    </location>
</feature>
<feature type="signal peptide" evidence="1">
    <location>
        <begin position="1"/>
        <end position="22"/>
    </location>
</feature>
<dbReference type="Pfam" id="PF01476">
    <property type="entry name" value="LysM"/>
    <property type="match status" value="1"/>
</dbReference>
<dbReference type="GO" id="GO:0004222">
    <property type="term" value="F:metalloendopeptidase activity"/>
    <property type="evidence" value="ECO:0007669"/>
    <property type="project" value="TreeGrafter"/>
</dbReference>
<dbReference type="InterPro" id="IPR011055">
    <property type="entry name" value="Dup_hybrid_motif"/>
</dbReference>
<name>A0A5C6RYQ0_9FLAO</name>
<dbReference type="InterPro" id="IPR036779">
    <property type="entry name" value="LysM_dom_sf"/>
</dbReference>
<proteinExistence type="predicted"/>
<protein>
    <submittedName>
        <fullName evidence="3">Peptidoglycan DD-metalloendopeptidase family protein</fullName>
    </submittedName>
</protein>
<dbReference type="OrthoDB" id="9805070at2"/>
<dbReference type="Gene3D" id="2.70.70.10">
    <property type="entry name" value="Glucose Permease (Domain IIA)"/>
    <property type="match status" value="1"/>
</dbReference>
<evidence type="ECO:0000259" key="2">
    <source>
        <dbReference type="PROSITE" id="PS51782"/>
    </source>
</evidence>